<dbReference type="RefSeq" id="WP_420819661.1">
    <property type="nucleotide sequence ID" value="NZ_CABPRZ010000019.1"/>
</dbReference>
<evidence type="ECO:0000259" key="2">
    <source>
        <dbReference type="PROSITE" id="PS51898"/>
    </source>
</evidence>
<name>A0A5E4XQH0_9BURK</name>
<feature type="domain" description="Tyr recombinase" evidence="2">
    <location>
        <begin position="1"/>
        <end position="66"/>
    </location>
</feature>
<dbReference type="PROSITE" id="PS51898">
    <property type="entry name" value="TYR_RECOMBINASE"/>
    <property type="match status" value="1"/>
</dbReference>
<dbReference type="Proteomes" id="UP000414233">
    <property type="component" value="Unassembled WGS sequence"/>
</dbReference>
<evidence type="ECO:0000313" key="4">
    <source>
        <dbReference type="Proteomes" id="UP000414233"/>
    </source>
</evidence>
<organism evidence="3 4">
    <name type="scientific">Pandoraea terrae</name>
    <dbReference type="NCBI Taxonomy" id="1537710"/>
    <lineage>
        <taxon>Bacteria</taxon>
        <taxon>Pseudomonadati</taxon>
        <taxon>Pseudomonadota</taxon>
        <taxon>Betaproteobacteria</taxon>
        <taxon>Burkholderiales</taxon>
        <taxon>Burkholderiaceae</taxon>
        <taxon>Pandoraea</taxon>
    </lineage>
</organism>
<dbReference type="Pfam" id="PF00589">
    <property type="entry name" value="Phage_integrase"/>
    <property type="match status" value="1"/>
</dbReference>
<reference evidence="3 4" key="1">
    <citation type="submission" date="2019-08" db="EMBL/GenBank/DDBJ databases">
        <authorList>
            <person name="Peeters C."/>
        </authorList>
    </citation>
    <scope>NUCLEOTIDE SEQUENCE [LARGE SCALE GENOMIC DNA]</scope>
    <source>
        <strain evidence="3 4">LMG 30175</strain>
    </source>
</reference>
<evidence type="ECO:0000256" key="1">
    <source>
        <dbReference type="ARBA" id="ARBA00023172"/>
    </source>
</evidence>
<dbReference type="GO" id="GO:0015074">
    <property type="term" value="P:DNA integration"/>
    <property type="evidence" value="ECO:0007669"/>
    <property type="project" value="InterPro"/>
</dbReference>
<keyword evidence="4" id="KW-1185">Reference proteome</keyword>
<proteinExistence type="predicted"/>
<dbReference type="Gene3D" id="1.10.443.10">
    <property type="entry name" value="Intergrase catalytic core"/>
    <property type="match status" value="1"/>
</dbReference>
<sequence>MLRWIVRIAIETGMRSSEIVTLRRNQVDLTRRVVLLVETKNTLPRTVPLTVEVTNLFQQALASPVR</sequence>
<dbReference type="InterPro" id="IPR002104">
    <property type="entry name" value="Integrase_catalytic"/>
</dbReference>
<dbReference type="GO" id="GO:0003677">
    <property type="term" value="F:DNA binding"/>
    <property type="evidence" value="ECO:0007669"/>
    <property type="project" value="InterPro"/>
</dbReference>
<keyword evidence="1" id="KW-0233">DNA recombination</keyword>
<evidence type="ECO:0000313" key="3">
    <source>
        <dbReference type="EMBL" id="VVE38570.1"/>
    </source>
</evidence>
<dbReference type="InterPro" id="IPR013762">
    <property type="entry name" value="Integrase-like_cat_sf"/>
</dbReference>
<protein>
    <submittedName>
        <fullName evidence="3">Tyrosine recombinase XerC</fullName>
    </submittedName>
</protein>
<dbReference type="SUPFAM" id="SSF56349">
    <property type="entry name" value="DNA breaking-rejoining enzymes"/>
    <property type="match status" value="1"/>
</dbReference>
<dbReference type="AlphaFoldDB" id="A0A5E4XQH0"/>
<accession>A0A5E4XQH0</accession>
<dbReference type="InterPro" id="IPR011010">
    <property type="entry name" value="DNA_brk_join_enz"/>
</dbReference>
<gene>
    <name evidence="3" type="primary">xerC_3</name>
    <name evidence="3" type="ORF">PTE30175_03936</name>
</gene>
<dbReference type="EMBL" id="CABPRZ010000019">
    <property type="protein sequence ID" value="VVE38570.1"/>
    <property type="molecule type" value="Genomic_DNA"/>
</dbReference>
<dbReference type="GO" id="GO:0006310">
    <property type="term" value="P:DNA recombination"/>
    <property type="evidence" value="ECO:0007669"/>
    <property type="project" value="UniProtKB-KW"/>
</dbReference>